<dbReference type="OrthoDB" id="9803201at2"/>
<comment type="similarity">
    <text evidence="1 5">Belongs to the universal ribosomal protein uL4 family.</text>
</comment>
<dbReference type="GO" id="GO:0003735">
    <property type="term" value="F:structural constituent of ribosome"/>
    <property type="evidence" value="ECO:0007669"/>
    <property type="project" value="InterPro"/>
</dbReference>
<dbReference type="Pfam" id="PF00573">
    <property type="entry name" value="Ribosomal_L4"/>
    <property type="match status" value="1"/>
</dbReference>
<keyword evidence="5" id="KW-0699">rRNA-binding</keyword>
<organism evidence="7 8">
    <name type="scientific">Candidatus Phycorickettsia trachydisci</name>
    <dbReference type="NCBI Taxonomy" id="2115978"/>
    <lineage>
        <taxon>Bacteria</taxon>
        <taxon>Pseudomonadati</taxon>
        <taxon>Pseudomonadota</taxon>
        <taxon>Alphaproteobacteria</taxon>
        <taxon>Rickettsiales</taxon>
        <taxon>Rickettsiaceae</taxon>
        <taxon>Candidatus Phycorickettsia</taxon>
    </lineage>
</organism>
<dbReference type="Gene3D" id="3.40.1370.10">
    <property type="match status" value="1"/>
</dbReference>
<sequence length="207" mass="23153">MLINVCSLERAESGNIELADGFLPENVRADIIKMVVDWQLLKRMSGCHKTKTISEVSGTGKKPFAQKGTGRARRGSNRAPQMRGGAVVHGPVVRSHEVSIPKKVKRLALRHALADKYNSSQLFIVDKMDADKVSTKELLNRISWLKGENALFIDSYFDKNFYLSCRNLSFADTLLEVGLNVYDILRHKAVVITAASLKELEKRLLAQ</sequence>
<evidence type="ECO:0000256" key="1">
    <source>
        <dbReference type="ARBA" id="ARBA00010528"/>
    </source>
</evidence>
<dbReference type="KEGG" id="ptc:phytr_7960"/>
<evidence type="ECO:0000256" key="3">
    <source>
        <dbReference type="ARBA" id="ARBA00023274"/>
    </source>
</evidence>
<dbReference type="GO" id="GO:0005840">
    <property type="term" value="C:ribosome"/>
    <property type="evidence" value="ECO:0007669"/>
    <property type="project" value="UniProtKB-KW"/>
</dbReference>
<dbReference type="InterPro" id="IPR013005">
    <property type="entry name" value="Ribosomal_uL4-like"/>
</dbReference>
<evidence type="ECO:0000256" key="4">
    <source>
        <dbReference type="ARBA" id="ARBA00035244"/>
    </source>
</evidence>
<feature type="region of interest" description="Disordered" evidence="6">
    <location>
        <begin position="57"/>
        <end position="84"/>
    </location>
</feature>
<proteinExistence type="inferred from homology"/>
<comment type="function">
    <text evidence="5">One of the primary rRNA binding proteins, this protein initially binds near the 5'-end of the 23S rRNA. It is important during the early stages of 50S assembly. It makes multiple contacts with different domains of the 23S rRNA in the assembled 50S subunit and ribosome.</text>
</comment>
<name>A0A2P1P8Y2_9RICK</name>
<keyword evidence="8" id="KW-1185">Reference proteome</keyword>
<gene>
    <name evidence="5" type="primary">rplD</name>
    <name evidence="7" type="ORF">phytr_7960</name>
</gene>
<evidence type="ECO:0000313" key="7">
    <source>
        <dbReference type="EMBL" id="AVP87732.1"/>
    </source>
</evidence>
<protein>
    <recommendedName>
        <fullName evidence="4 5">Large ribosomal subunit protein uL4</fullName>
    </recommendedName>
</protein>
<dbReference type="RefSeq" id="WP_106874582.1">
    <property type="nucleotide sequence ID" value="NZ_CP027845.1"/>
</dbReference>
<dbReference type="NCBIfam" id="TIGR03953">
    <property type="entry name" value="rplD_bact"/>
    <property type="match status" value="1"/>
</dbReference>
<dbReference type="Proteomes" id="UP000241762">
    <property type="component" value="Chromosome"/>
</dbReference>
<dbReference type="InterPro" id="IPR023574">
    <property type="entry name" value="Ribosomal_uL4_dom_sf"/>
</dbReference>
<reference evidence="7 8" key="1">
    <citation type="submission" date="2018-03" db="EMBL/GenBank/DDBJ databases">
        <title>A gene transfer event suggests a long-term partnership between eustigmatophyte algae and a novel lineage of endosymbiotic bacteria.</title>
        <authorList>
            <person name="Yurchenko T."/>
            <person name="Sevcikova T."/>
            <person name="Pribyl P."/>
            <person name="El Karkouri K."/>
            <person name="Klimes V."/>
            <person name="Amaral R."/>
            <person name="Zbrankova V."/>
            <person name="Kim E."/>
            <person name="Raoult D."/>
            <person name="Santos L.M.A."/>
            <person name="Elias M."/>
        </authorList>
    </citation>
    <scope>NUCLEOTIDE SEQUENCE [LARGE SCALE GENOMIC DNA]</scope>
    <source>
        <strain evidence="7">CCALA 838</strain>
    </source>
</reference>
<dbReference type="PANTHER" id="PTHR10746:SF6">
    <property type="entry name" value="LARGE RIBOSOMAL SUBUNIT PROTEIN UL4M"/>
    <property type="match status" value="1"/>
</dbReference>
<dbReference type="AlphaFoldDB" id="A0A2P1P8Y2"/>
<dbReference type="GO" id="GO:0019843">
    <property type="term" value="F:rRNA binding"/>
    <property type="evidence" value="ECO:0007669"/>
    <property type="project" value="UniProtKB-UniRule"/>
</dbReference>
<keyword evidence="3 5" id="KW-0687">Ribonucleoprotein</keyword>
<dbReference type="InterPro" id="IPR002136">
    <property type="entry name" value="Ribosomal_uL4"/>
</dbReference>
<dbReference type="PANTHER" id="PTHR10746">
    <property type="entry name" value="50S RIBOSOMAL PROTEIN L4"/>
    <property type="match status" value="1"/>
</dbReference>
<comment type="subunit">
    <text evidence="5">Part of the 50S ribosomal subunit.</text>
</comment>
<dbReference type="HAMAP" id="MF_01328_B">
    <property type="entry name" value="Ribosomal_uL4_B"/>
    <property type="match status" value="1"/>
</dbReference>
<dbReference type="GO" id="GO:1990904">
    <property type="term" value="C:ribonucleoprotein complex"/>
    <property type="evidence" value="ECO:0007669"/>
    <property type="project" value="UniProtKB-KW"/>
</dbReference>
<dbReference type="EMBL" id="CP027845">
    <property type="protein sequence ID" value="AVP87732.1"/>
    <property type="molecule type" value="Genomic_DNA"/>
</dbReference>
<evidence type="ECO:0000256" key="2">
    <source>
        <dbReference type="ARBA" id="ARBA00022980"/>
    </source>
</evidence>
<keyword evidence="2 5" id="KW-0689">Ribosomal protein</keyword>
<dbReference type="SUPFAM" id="SSF52166">
    <property type="entry name" value="Ribosomal protein L4"/>
    <property type="match status" value="1"/>
</dbReference>
<accession>A0A2P1P8Y2</accession>
<comment type="function">
    <text evidence="5">Forms part of the polypeptide exit tunnel.</text>
</comment>
<evidence type="ECO:0000256" key="6">
    <source>
        <dbReference type="SAM" id="MobiDB-lite"/>
    </source>
</evidence>
<evidence type="ECO:0000256" key="5">
    <source>
        <dbReference type="HAMAP-Rule" id="MF_01328"/>
    </source>
</evidence>
<keyword evidence="5" id="KW-0694">RNA-binding</keyword>
<evidence type="ECO:0000313" key="8">
    <source>
        <dbReference type="Proteomes" id="UP000241762"/>
    </source>
</evidence>
<dbReference type="GO" id="GO:0006412">
    <property type="term" value="P:translation"/>
    <property type="evidence" value="ECO:0007669"/>
    <property type="project" value="UniProtKB-UniRule"/>
</dbReference>